<feature type="transmembrane region" description="Helical" evidence="4">
    <location>
        <begin position="245"/>
        <end position="270"/>
    </location>
</feature>
<proteinExistence type="predicted"/>
<protein>
    <submittedName>
        <fullName evidence="5">Tetratricopeptide repeat protein</fullName>
    </submittedName>
</protein>
<name>A0A6B8RJD3_9BACL</name>
<keyword evidence="4" id="KW-0812">Transmembrane</keyword>
<dbReference type="SMART" id="SM00028">
    <property type="entry name" value="TPR"/>
    <property type="match status" value="3"/>
</dbReference>
<keyword evidence="1" id="KW-0677">Repeat</keyword>
<evidence type="ECO:0000256" key="4">
    <source>
        <dbReference type="SAM" id="Phobius"/>
    </source>
</evidence>
<keyword evidence="4" id="KW-1133">Transmembrane helix</keyword>
<accession>A0A6B8RJD3</accession>
<organism evidence="5 6">
    <name type="scientific">Paenibacillus psychroresistens</name>
    <dbReference type="NCBI Taxonomy" id="1778678"/>
    <lineage>
        <taxon>Bacteria</taxon>
        <taxon>Bacillati</taxon>
        <taxon>Bacillota</taxon>
        <taxon>Bacilli</taxon>
        <taxon>Bacillales</taxon>
        <taxon>Paenibacillaceae</taxon>
        <taxon>Paenibacillus</taxon>
    </lineage>
</organism>
<dbReference type="PANTHER" id="PTHR44858">
    <property type="entry name" value="TETRATRICOPEPTIDE REPEAT PROTEIN 6"/>
    <property type="match status" value="1"/>
</dbReference>
<dbReference type="Proteomes" id="UP000426246">
    <property type="component" value="Chromosome"/>
</dbReference>
<keyword evidence="4" id="KW-0472">Membrane</keyword>
<dbReference type="EMBL" id="CP034235">
    <property type="protein sequence ID" value="QGQ96370.1"/>
    <property type="molecule type" value="Genomic_DNA"/>
</dbReference>
<evidence type="ECO:0000313" key="6">
    <source>
        <dbReference type="Proteomes" id="UP000426246"/>
    </source>
</evidence>
<dbReference type="Gene3D" id="1.25.40.10">
    <property type="entry name" value="Tetratricopeptide repeat domain"/>
    <property type="match status" value="2"/>
</dbReference>
<dbReference type="SUPFAM" id="SSF48452">
    <property type="entry name" value="TPR-like"/>
    <property type="match status" value="1"/>
</dbReference>
<sequence>MALNLPNGSVNREKVVQLIDLRKWKEASAEAERWISSEPSNAEAYATLAQINLKQNQFEQAHNWTNQALRYDPENVLAWYVRVFAYYCESKEQEFFEAVTVALRIDPSQSLYYFLRFNIYHKKGNRMEAEAEMLKALEINPDAPLYLAAYSYLQASQGELVQSRISERQALRIHSSDSQVFIYLAWAAELRAEDEKETEYFKNAVRLNPQNNQIREEYLKSLQKNDRFYRMLLMPSSLKNIKPTYFIISWFLAWIFFKPLVFVFIALYVLAHWTSKLLVQVKVFGWRNIFKSSS</sequence>
<keyword evidence="6" id="KW-1185">Reference proteome</keyword>
<evidence type="ECO:0000256" key="1">
    <source>
        <dbReference type="ARBA" id="ARBA00022737"/>
    </source>
</evidence>
<evidence type="ECO:0000313" key="5">
    <source>
        <dbReference type="EMBL" id="QGQ96370.1"/>
    </source>
</evidence>
<dbReference type="InterPro" id="IPR011990">
    <property type="entry name" value="TPR-like_helical_dom_sf"/>
</dbReference>
<keyword evidence="2 3" id="KW-0802">TPR repeat</keyword>
<dbReference type="PANTHER" id="PTHR44858:SF1">
    <property type="entry name" value="UDP-N-ACETYLGLUCOSAMINE--PEPTIDE N-ACETYLGLUCOSAMINYLTRANSFERASE SPINDLY-RELATED"/>
    <property type="match status" value="1"/>
</dbReference>
<evidence type="ECO:0000256" key="2">
    <source>
        <dbReference type="ARBA" id="ARBA00022803"/>
    </source>
</evidence>
<dbReference type="InterPro" id="IPR019734">
    <property type="entry name" value="TPR_rpt"/>
</dbReference>
<dbReference type="Pfam" id="PF13181">
    <property type="entry name" value="TPR_8"/>
    <property type="match status" value="1"/>
</dbReference>
<dbReference type="AlphaFoldDB" id="A0A6B8RJD3"/>
<reference evidence="6" key="1">
    <citation type="submission" date="2018-11" db="EMBL/GenBank/DDBJ databases">
        <title>Complete genome sequence of Paenibacillus sp. ML311-T8.</title>
        <authorList>
            <person name="Nam Y.-D."/>
            <person name="Kang J."/>
            <person name="Chung W.-H."/>
            <person name="Park Y.S."/>
        </authorList>
    </citation>
    <scope>NUCLEOTIDE SEQUENCE [LARGE SCALE GENOMIC DNA]</scope>
    <source>
        <strain evidence="6">ML311-T8</strain>
    </source>
</reference>
<feature type="repeat" description="TPR" evidence="3">
    <location>
        <begin position="42"/>
        <end position="75"/>
    </location>
</feature>
<evidence type="ECO:0000256" key="3">
    <source>
        <dbReference type="PROSITE-ProRule" id="PRU00339"/>
    </source>
</evidence>
<gene>
    <name evidence="5" type="ORF">EHS13_16510</name>
</gene>
<dbReference type="PROSITE" id="PS50005">
    <property type="entry name" value="TPR"/>
    <property type="match status" value="1"/>
</dbReference>
<dbReference type="InterPro" id="IPR050498">
    <property type="entry name" value="Ycf3"/>
</dbReference>
<dbReference type="KEGG" id="ppsc:EHS13_16510"/>
<dbReference type="Pfam" id="PF14559">
    <property type="entry name" value="TPR_19"/>
    <property type="match status" value="1"/>
</dbReference>